<evidence type="ECO:0000256" key="3">
    <source>
        <dbReference type="ARBA" id="ARBA00022475"/>
    </source>
</evidence>
<keyword evidence="6 8" id="KW-0472">Membrane</keyword>
<feature type="transmembrane region" description="Helical" evidence="8">
    <location>
        <begin position="446"/>
        <end position="466"/>
    </location>
</feature>
<organism evidence="10 11">
    <name type="scientific">Rhodopseudomonas telluris</name>
    <dbReference type="NCBI Taxonomy" id="644215"/>
    <lineage>
        <taxon>Bacteria</taxon>
        <taxon>Pseudomonadati</taxon>
        <taxon>Pseudomonadota</taxon>
        <taxon>Alphaproteobacteria</taxon>
        <taxon>Hyphomicrobiales</taxon>
        <taxon>Nitrobacteraceae</taxon>
        <taxon>Rhodopseudomonas</taxon>
    </lineage>
</organism>
<proteinExistence type="inferred from homology"/>
<dbReference type="InterPro" id="IPR001750">
    <property type="entry name" value="ND/Mrp_TM"/>
</dbReference>
<feature type="transmembrane region" description="Helical" evidence="8">
    <location>
        <begin position="122"/>
        <end position="150"/>
    </location>
</feature>
<gene>
    <name evidence="10" type="ORF">ACFFJ6_21090</name>
</gene>
<protein>
    <submittedName>
        <fullName evidence="10">Monovalent cation/H+ antiporter subunit D</fullName>
    </submittedName>
</protein>
<evidence type="ECO:0000256" key="6">
    <source>
        <dbReference type="ARBA" id="ARBA00023136"/>
    </source>
</evidence>
<dbReference type="EMBL" id="JBHLWM010000008">
    <property type="protein sequence ID" value="MFC0242999.1"/>
    <property type="molecule type" value="Genomic_DNA"/>
</dbReference>
<sequence length="545" mass="56852">MINWTDHLIILLILLPLLVGAALVLIDERHQSIKAAANLGSIVIIGIVALLLMHAADAQATAGAAAPIAVYRLGNWPAPFGIVLVVDRLSALMVALTSVLAFASATFALARWHRGGAHFHSLFQFLLMGLNGAFLTGDLFNLFVFFELLLAASYGLVLHGSGQARVRAGLHYIAINLAASLLFLIGVSLIYAVTGTLNMADLALRIPQVPAQDRALLEAGAAILGVAFMVKAGMWPLCFWLPTTYSAAAAPVAAIFAIMSKVGVYILLRLSLLFFGSASGASALFGNDWLIAAGIATIIFGLVGALASQEMSRLAGYAVLVSSGTVVAVAAAADRAAVTAPALFYLVSSTLAIAAFFMLIELLERGRDPGADMLAVTREAYGEDAPEDPDAEEIGLVIPASMAILGWCFVGCAAVIAGLPPVSGFIAKFAILTALLGDDTAGGMPALHWALLALLMLSGLTMLIALTRAGIRTLWTPTERADPRVRLVEIVPIALLLLGCALLTLQPRAAMSYMQGAAEQLHAPAAYTHSVLAPAETRVKTGGGS</sequence>
<evidence type="ECO:0000256" key="2">
    <source>
        <dbReference type="ARBA" id="ARBA00005346"/>
    </source>
</evidence>
<keyword evidence="11" id="KW-1185">Reference proteome</keyword>
<dbReference type="RefSeq" id="WP_378391512.1">
    <property type="nucleotide sequence ID" value="NZ_JBHLWM010000008.1"/>
</dbReference>
<dbReference type="PANTHER" id="PTHR42703:SF1">
    <property type="entry name" value="NA(+)_H(+) ANTIPORTER SUBUNIT D1"/>
    <property type="match status" value="1"/>
</dbReference>
<dbReference type="Pfam" id="PF00361">
    <property type="entry name" value="Proton_antipo_M"/>
    <property type="match status" value="1"/>
</dbReference>
<feature type="transmembrane region" description="Helical" evidence="8">
    <location>
        <begin position="6"/>
        <end position="26"/>
    </location>
</feature>
<feature type="transmembrane region" description="Helical" evidence="8">
    <location>
        <begin position="170"/>
        <end position="194"/>
    </location>
</feature>
<evidence type="ECO:0000313" key="11">
    <source>
        <dbReference type="Proteomes" id="UP001589775"/>
    </source>
</evidence>
<keyword evidence="4 7" id="KW-0812">Transmembrane</keyword>
<keyword evidence="3" id="KW-1003">Cell membrane</keyword>
<dbReference type="NCBIfam" id="NF009309">
    <property type="entry name" value="PRK12666.1"/>
    <property type="match status" value="1"/>
</dbReference>
<evidence type="ECO:0000256" key="7">
    <source>
        <dbReference type="RuleBase" id="RU000320"/>
    </source>
</evidence>
<accession>A0ABV6EXN5</accession>
<evidence type="ECO:0000313" key="10">
    <source>
        <dbReference type="EMBL" id="MFC0242999.1"/>
    </source>
</evidence>
<feature type="domain" description="NADH:quinone oxidoreductase/Mrp antiporter transmembrane" evidence="9">
    <location>
        <begin position="137"/>
        <end position="437"/>
    </location>
</feature>
<evidence type="ECO:0000259" key="9">
    <source>
        <dbReference type="Pfam" id="PF00361"/>
    </source>
</evidence>
<evidence type="ECO:0000256" key="1">
    <source>
        <dbReference type="ARBA" id="ARBA00004651"/>
    </source>
</evidence>
<comment type="subcellular location">
    <subcellularLocation>
        <location evidence="1">Cell membrane</location>
        <topology evidence="1">Multi-pass membrane protein</topology>
    </subcellularLocation>
    <subcellularLocation>
        <location evidence="7">Membrane</location>
        <topology evidence="7">Multi-pass membrane protein</topology>
    </subcellularLocation>
</comment>
<evidence type="ECO:0000256" key="8">
    <source>
        <dbReference type="SAM" id="Phobius"/>
    </source>
</evidence>
<evidence type="ECO:0000256" key="5">
    <source>
        <dbReference type="ARBA" id="ARBA00022989"/>
    </source>
</evidence>
<dbReference type="PANTHER" id="PTHR42703">
    <property type="entry name" value="NADH DEHYDROGENASE"/>
    <property type="match status" value="1"/>
</dbReference>
<feature type="transmembrane region" description="Helical" evidence="8">
    <location>
        <begin position="404"/>
        <end position="426"/>
    </location>
</feature>
<comment type="caution">
    <text evidence="10">The sequence shown here is derived from an EMBL/GenBank/DDBJ whole genome shotgun (WGS) entry which is preliminary data.</text>
</comment>
<feature type="transmembrane region" description="Helical" evidence="8">
    <location>
        <begin position="89"/>
        <end position="110"/>
    </location>
</feature>
<evidence type="ECO:0000256" key="4">
    <source>
        <dbReference type="ARBA" id="ARBA00022692"/>
    </source>
</evidence>
<feature type="transmembrane region" description="Helical" evidence="8">
    <location>
        <begin position="239"/>
        <end position="259"/>
    </location>
</feature>
<feature type="transmembrane region" description="Helical" evidence="8">
    <location>
        <begin position="215"/>
        <end position="233"/>
    </location>
</feature>
<feature type="transmembrane region" description="Helical" evidence="8">
    <location>
        <begin position="38"/>
        <end position="56"/>
    </location>
</feature>
<feature type="transmembrane region" description="Helical" evidence="8">
    <location>
        <begin position="289"/>
        <end position="307"/>
    </location>
</feature>
<dbReference type="InterPro" id="IPR050586">
    <property type="entry name" value="CPA3_Na-H_Antiporter_D"/>
</dbReference>
<reference evidence="10 11" key="1">
    <citation type="submission" date="2024-09" db="EMBL/GenBank/DDBJ databases">
        <authorList>
            <person name="Sun Q."/>
            <person name="Mori K."/>
        </authorList>
    </citation>
    <scope>NUCLEOTIDE SEQUENCE [LARGE SCALE GENOMIC DNA]</scope>
    <source>
        <strain evidence="10 11">KCTC 23279</strain>
    </source>
</reference>
<feature type="transmembrane region" description="Helical" evidence="8">
    <location>
        <begin position="339"/>
        <end position="360"/>
    </location>
</feature>
<feature type="transmembrane region" description="Helical" evidence="8">
    <location>
        <begin position="487"/>
        <end position="505"/>
    </location>
</feature>
<dbReference type="Proteomes" id="UP001589775">
    <property type="component" value="Unassembled WGS sequence"/>
</dbReference>
<comment type="similarity">
    <text evidence="2">Belongs to the CPA3 antiporters (TC 2.A.63) subunit D family.</text>
</comment>
<feature type="transmembrane region" description="Helical" evidence="8">
    <location>
        <begin position="314"/>
        <end position="333"/>
    </location>
</feature>
<name>A0ABV6EXN5_9BRAD</name>
<keyword evidence="5 8" id="KW-1133">Transmembrane helix</keyword>